<dbReference type="OMA" id="HILMIHA"/>
<gene>
    <name evidence="2" type="ORF">KI387_033202</name>
</gene>
<evidence type="ECO:0000256" key="1">
    <source>
        <dbReference type="SAM" id="MobiDB-lite"/>
    </source>
</evidence>
<proteinExistence type="predicted"/>
<keyword evidence="3" id="KW-1185">Reference proteome</keyword>
<dbReference type="AlphaFoldDB" id="A0AA38BRU1"/>
<name>A0AA38BRU1_TAXCH</name>
<organism evidence="2 3">
    <name type="scientific">Taxus chinensis</name>
    <name type="common">Chinese yew</name>
    <name type="synonym">Taxus wallichiana var. chinensis</name>
    <dbReference type="NCBI Taxonomy" id="29808"/>
    <lineage>
        <taxon>Eukaryota</taxon>
        <taxon>Viridiplantae</taxon>
        <taxon>Streptophyta</taxon>
        <taxon>Embryophyta</taxon>
        <taxon>Tracheophyta</taxon>
        <taxon>Spermatophyta</taxon>
        <taxon>Pinopsida</taxon>
        <taxon>Pinidae</taxon>
        <taxon>Conifers II</taxon>
        <taxon>Cupressales</taxon>
        <taxon>Taxaceae</taxon>
        <taxon>Taxus</taxon>
    </lineage>
</organism>
<feature type="compositionally biased region" description="Basic residues" evidence="1">
    <location>
        <begin position="348"/>
        <end position="357"/>
    </location>
</feature>
<accession>A0AA38BRU1</accession>
<dbReference type="EMBL" id="JAHRHJ020003813">
    <property type="protein sequence ID" value="KAH9289085.1"/>
    <property type="molecule type" value="Genomic_DNA"/>
</dbReference>
<evidence type="ECO:0000313" key="3">
    <source>
        <dbReference type="Proteomes" id="UP000824469"/>
    </source>
</evidence>
<dbReference type="InterPro" id="IPR016024">
    <property type="entry name" value="ARM-type_fold"/>
</dbReference>
<feature type="region of interest" description="Disordered" evidence="1">
    <location>
        <begin position="348"/>
        <end position="381"/>
    </location>
</feature>
<evidence type="ECO:0000313" key="2">
    <source>
        <dbReference type="EMBL" id="KAH9289085.1"/>
    </source>
</evidence>
<comment type="caution">
    <text evidence="2">The sequence shown here is derived from an EMBL/GenBank/DDBJ whole genome shotgun (WGS) entry which is preliminary data.</text>
</comment>
<reference evidence="2 3" key="1">
    <citation type="journal article" date="2021" name="Nat. Plants">
        <title>The Taxus genome provides insights into paclitaxel biosynthesis.</title>
        <authorList>
            <person name="Xiong X."/>
            <person name="Gou J."/>
            <person name="Liao Q."/>
            <person name="Li Y."/>
            <person name="Zhou Q."/>
            <person name="Bi G."/>
            <person name="Li C."/>
            <person name="Du R."/>
            <person name="Wang X."/>
            <person name="Sun T."/>
            <person name="Guo L."/>
            <person name="Liang H."/>
            <person name="Lu P."/>
            <person name="Wu Y."/>
            <person name="Zhang Z."/>
            <person name="Ro D.K."/>
            <person name="Shang Y."/>
            <person name="Huang S."/>
            <person name="Yan J."/>
        </authorList>
    </citation>
    <scope>NUCLEOTIDE SEQUENCE [LARGE SCALE GENOMIC DNA]</scope>
    <source>
        <strain evidence="2">Ta-2019</strain>
    </source>
</reference>
<protein>
    <recommendedName>
        <fullName evidence="4">RRP12-like protein</fullName>
    </recommendedName>
</protein>
<dbReference type="Gene3D" id="1.25.10.10">
    <property type="entry name" value="Leucine-rich Repeat Variant"/>
    <property type="match status" value="1"/>
</dbReference>
<feature type="non-terminal residue" evidence="2">
    <location>
        <position position="425"/>
    </location>
</feature>
<dbReference type="PANTHER" id="PTHR48445:SF1">
    <property type="entry name" value="OS02G0782100 PROTEIN"/>
    <property type="match status" value="1"/>
</dbReference>
<dbReference type="Proteomes" id="UP000824469">
    <property type="component" value="Unassembled WGS sequence"/>
</dbReference>
<dbReference type="SUPFAM" id="SSF48371">
    <property type="entry name" value="ARM repeat"/>
    <property type="match status" value="1"/>
</dbReference>
<dbReference type="InterPro" id="IPR011989">
    <property type="entry name" value="ARM-like"/>
</dbReference>
<evidence type="ECO:0008006" key="4">
    <source>
        <dbReference type="Google" id="ProtNLM"/>
    </source>
</evidence>
<feature type="non-terminal residue" evidence="2">
    <location>
        <position position="1"/>
    </location>
</feature>
<sequence length="425" mass="47504">ATIADIASVSDKSVIKDFFITVMQKLLKVTREAARSVQARTSSSMLIDSPNDVENPALTRAQLLDLAVSLLQGLDAESVSMLFVATKPALQDEEGMVQKKAYKVLASILKEHTDFLTSNFDEIFNLLVMAMPSCHFSAKRHRLDCLYYLIIHISTTGEEKKNEGIACFLTEILLAVKESNKKTRTRAYALLVKIGHSLEDIENGGSKEKLHQFFNMVLGCLAGNTPHMMSAAVTGLARLIYEFSDLCLKVSNLLPSAFMLLQSNNKEVLKATLGLMKVIIARLTGEDLQKHIKMIVEGLLLRSDDTKTTFKAKVRLLLEMLIRKCGLQAVKTVMPEQHMKLLTNIRKVKERKEKKKNSSSQHGEDETKSLHSRASTTRRSKWSHTNIFSEFGEDDNDDSGEDMDCKTTEFGVKSSVLKSKVSTLR</sequence>
<dbReference type="PANTHER" id="PTHR48445">
    <property type="entry name" value="OS02G0782100 PROTEIN"/>
    <property type="match status" value="1"/>
</dbReference>